<dbReference type="Pfam" id="PF01161">
    <property type="entry name" value="PBP"/>
    <property type="match status" value="1"/>
</dbReference>
<protein>
    <submittedName>
        <fullName evidence="1">Kinase inhibitor</fullName>
    </submittedName>
</protein>
<dbReference type="SUPFAM" id="SSF49777">
    <property type="entry name" value="PEBP-like"/>
    <property type="match status" value="1"/>
</dbReference>
<reference evidence="1 2" key="1">
    <citation type="journal article" date="2016" name="Nat. Commun.">
        <title>Thousands of microbial genomes shed light on interconnected biogeochemical processes in an aquifer system.</title>
        <authorList>
            <person name="Anantharaman K."/>
            <person name="Brown C.T."/>
            <person name="Hug L.A."/>
            <person name="Sharon I."/>
            <person name="Castelle C.J."/>
            <person name="Probst A.J."/>
            <person name="Thomas B.C."/>
            <person name="Singh A."/>
            <person name="Wilkins M.J."/>
            <person name="Karaoz U."/>
            <person name="Brodie E.L."/>
            <person name="Williams K.H."/>
            <person name="Hubbard S.S."/>
            <person name="Banfield J.F."/>
        </authorList>
    </citation>
    <scope>NUCLEOTIDE SEQUENCE [LARGE SCALE GENOMIC DNA]</scope>
</reference>
<dbReference type="InterPro" id="IPR005247">
    <property type="entry name" value="YbhB_YbcL/LppC-like"/>
</dbReference>
<dbReference type="PANTHER" id="PTHR30289:SF1">
    <property type="entry name" value="PEBP (PHOSPHATIDYLETHANOLAMINE-BINDING PROTEIN) FAMILY PROTEIN"/>
    <property type="match status" value="1"/>
</dbReference>
<dbReference type="CDD" id="cd00865">
    <property type="entry name" value="PEBP_bact_arch"/>
    <property type="match status" value="1"/>
</dbReference>
<organism evidence="1 2">
    <name type="scientific">Candidatus Uhrbacteria bacterium RIFCSPLOWO2_02_FULL_49_11</name>
    <dbReference type="NCBI Taxonomy" id="1802409"/>
    <lineage>
        <taxon>Bacteria</taxon>
        <taxon>Candidatus Uhriibacteriota</taxon>
    </lineage>
</organism>
<gene>
    <name evidence="1" type="ORF">A3I42_00255</name>
</gene>
<dbReference type="PANTHER" id="PTHR30289">
    <property type="entry name" value="UNCHARACTERIZED PROTEIN YBCL-RELATED"/>
    <property type="match status" value="1"/>
</dbReference>
<accession>A0A1F7VBN7</accession>
<name>A0A1F7VBN7_9BACT</name>
<dbReference type="AlphaFoldDB" id="A0A1F7VBN7"/>
<sequence length="146" mass="15827">MKFSSPAFQHEGTVPALYTCDGIDVNPPFTIEGAPEQARSLALVVDDPDAPRGDWVHWTVWNILPSTTRIEENAVPPGAVEGMTDFGKSGWGGPCPPAGVHRYQFNLYALDSTLSLSSAAKKRDLEHAMEGHVLAHAVLAGKYSRR</sequence>
<dbReference type="InterPro" id="IPR008914">
    <property type="entry name" value="PEBP"/>
</dbReference>
<evidence type="ECO:0000313" key="2">
    <source>
        <dbReference type="Proteomes" id="UP000178264"/>
    </source>
</evidence>
<dbReference type="InterPro" id="IPR036610">
    <property type="entry name" value="PEBP-like_sf"/>
</dbReference>
<dbReference type="NCBIfam" id="TIGR00481">
    <property type="entry name" value="YbhB/YbcL family Raf kinase inhibitor-like protein"/>
    <property type="match status" value="1"/>
</dbReference>
<dbReference type="Proteomes" id="UP000178264">
    <property type="component" value="Unassembled WGS sequence"/>
</dbReference>
<dbReference type="Gene3D" id="3.90.280.10">
    <property type="entry name" value="PEBP-like"/>
    <property type="match status" value="1"/>
</dbReference>
<comment type="caution">
    <text evidence="1">The sequence shown here is derived from an EMBL/GenBank/DDBJ whole genome shotgun (WGS) entry which is preliminary data.</text>
</comment>
<proteinExistence type="predicted"/>
<dbReference type="EMBL" id="MGER01000043">
    <property type="protein sequence ID" value="OGL87909.1"/>
    <property type="molecule type" value="Genomic_DNA"/>
</dbReference>
<evidence type="ECO:0000313" key="1">
    <source>
        <dbReference type="EMBL" id="OGL87909.1"/>
    </source>
</evidence>